<gene>
    <name evidence="1" type="ORF">CCO02nite_20590</name>
</gene>
<dbReference type="EMBL" id="BJWG01000008">
    <property type="protein sequence ID" value="GEL95401.1"/>
    <property type="molecule type" value="Genomic_DNA"/>
</dbReference>
<name>A0A511JBN0_9CELL</name>
<reference evidence="1 2" key="1">
    <citation type="submission" date="2019-07" db="EMBL/GenBank/DDBJ databases">
        <title>Whole genome shotgun sequence of Cellulomonas composti NBRC 100758.</title>
        <authorList>
            <person name="Hosoyama A."/>
            <person name="Uohara A."/>
            <person name="Ohji S."/>
            <person name="Ichikawa N."/>
        </authorList>
    </citation>
    <scope>NUCLEOTIDE SEQUENCE [LARGE SCALE GENOMIC DNA]</scope>
    <source>
        <strain evidence="1 2">NBRC 100758</strain>
    </source>
</reference>
<comment type="caution">
    <text evidence="1">The sequence shown here is derived from an EMBL/GenBank/DDBJ whole genome shotgun (WGS) entry which is preliminary data.</text>
</comment>
<sequence>MDEFELLARLGVAVVEVEGMTHPVCYVSTQNVGLLRAGLDAERRLAAGALLLDLALRQFAAHQGP</sequence>
<dbReference type="AlphaFoldDB" id="A0A511JBN0"/>
<organism evidence="1 2">
    <name type="scientific">Cellulomonas composti</name>
    <dbReference type="NCBI Taxonomy" id="266130"/>
    <lineage>
        <taxon>Bacteria</taxon>
        <taxon>Bacillati</taxon>
        <taxon>Actinomycetota</taxon>
        <taxon>Actinomycetes</taxon>
        <taxon>Micrococcales</taxon>
        <taxon>Cellulomonadaceae</taxon>
        <taxon>Cellulomonas</taxon>
    </lineage>
</organism>
<dbReference type="Proteomes" id="UP000321720">
    <property type="component" value="Unassembled WGS sequence"/>
</dbReference>
<evidence type="ECO:0000313" key="2">
    <source>
        <dbReference type="Proteomes" id="UP000321720"/>
    </source>
</evidence>
<evidence type="ECO:0000313" key="1">
    <source>
        <dbReference type="EMBL" id="GEL95401.1"/>
    </source>
</evidence>
<accession>A0A511JBN0</accession>
<keyword evidence="2" id="KW-1185">Reference proteome</keyword>
<proteinExistence type="predicted"/>
<protein>
    <submittedName>
        <fullName evidence="1">Uncharacterized protein</fullName>
    </submittedName>
</protein>